<evidence type="ECO:0000313" key="1">
    <source>
        <dbReference type="EMBL" id="NDV77112.1"/>
    </source>
</evidence>
<proteinExistence type="predicted"/>
<reference evidence="1" key="1">
    <citation type="submission" date="2019-11" db="EMBL/GenBank/DDBJ databases">
        <title>Burkholderia cenocepacia CF.</title>
        <authorList>
            <person name="Vianna E.F."/>
            <person name="Marques E.A."/>
            <person name="Albano R.M."/>
            <person name="Leao R.S."/>
        </authorList>
    </citation>
    <scope>NUCLEOTIDE SEQUENCE</scope>
    <source>
        <strain evidence="1">MS-2140</strain>
    </source>
</reference>
<gene>
    <name evidence="1" type="ORF">GFJ35_34440</name>
</gene>
<dbReference type="InterPro" id="IPR006429">
    <property type="entry name" value="Phage_lambda_portal"/>
</dbReference>
<dbReference type="NCBIfam" id="TIGR01539">
    <property type="entry name" value="portal_lambda"/>
    <property type="match status" value="1"/>
</dbReference>
<dbReference type="GO" id="GO:0005198">
    <property type="term" value="F:structural molecule activity"/>
    <property type="evidence" value="ECO:0007669"/>
    <property type="project" value="InterPro"/>
</dbReference>
<dbReference type="AlphaFoldDB" id="A0A6B2MQC4"/>
<organism evidence="1">
    <name type="scientific">Burkholderia cenocepacia</name>
    <dbReference type="NCBI Taxonomy" id="95486"/>
    <lineage>
        <taxon>Bacteria</taxon>
        <taxon>Pseudomonadati</taxon>
        <taxon>Pseudomonadota</taxon>
        <taxon>Betaproteobacteria</taxon>
        <taxon>Burkholderiales</taxon>
        <taxon>Burkholderiaceae</taxon>
        <taxon>Burkholderia</taxon>
        <taxon>Burkholderia cepacia complex</taxon>
    </lineage>
</organism>
<name>A0A6B2MQC4_9BURK</name>
<protein>
    <submittedName>
        <fullName evidence="1">Phage portal protein</fullName>
    </submittedName>
</protein>
<comment type="caution">
    <text evidence="1">The sequence shown here is derived from an EMBL/GenBank/DDBJ whole genome shotgun (WGS) entry which is preliminary data.</text>
</comment>
<dbReference type="Pfam" id="PF05136">
    <property type="entry name" value="Phage_portal_2"/>
    <property type="match status" value="1"/>
</dbReference>
<dbReference type="RefSeq" id="WP_163126227.1">
    <property type="nucleotide sequence ID" value="NZ_JAAEAM010000064.1"/>
</dbReference>
<dbReference type="EMBL" id="JAAEAM010000064">
    <property type="protein sequence ID" value="NDV77112.1"/>
    <property type="molecule type" value="Genomic_DNA"/>
</dbReference>
<sequence length="544" mass="61026">MDNPVQILGVDGKPLPTRQGRASMLSGASQTPYDAANLYGAHVEDWNPYLWSPDGEINMYHDRITARARDLVRNDGWATAAVMRTLDNVIGPDFRPISKPDHVALRALTGNKAFDHVWADEFGQQVEANYRAWAHDPGFYCDAERMLPLPGLFQVAFRHKIVDGDGLGQLHYLPQRVDVGRARYASALQVIDPDRLSNPQLNFDQQVLRGGVEVDELGAPIAYHIREAHQGDWFSAAKSVRWKRIPRETDWGRQIIVHSYEHDRASQHRGIGFLTPVLQRFKMLIKYDETELDAAIVNAFFAAYIQSPFDGDLVEEALQSPDRLNKYQEERANYHAERKTRLGNVGMTHLFPGETIGSVMANRPSANYAAFNSAFLRSFSASTGLAAQQISQNWAEVNYSAYRSAMLEAWKTFHRRRLGFAATYTQPIYTGWLEESMEVDDYPMPLGDVPDFIEARAAYSRAKWLGPGRGLVDIVKERQGASMGVAGGFSSLEDECAETGGTDWREVAQRRAVEEAYYRNLGLRPPATLVGDSVKEASAIPEEV</sequence>
<dbReference type="GO" id="GO:0019068">
    <property type="term" value="P:virion assembly"/>
    <property type="evidence" value="ECO:0007669"/>
    <property type="project" value="InterPro"/>
</dbReference>
<accession>A0A6B2MQC4</accession>